<evidence type="ECO:0000256" key="1">
    <source>
        <dbReference type="SAM" id="MobiDB-lite"/>
    </source>
</evidence>
<keyword evidence="3" id="KW-1185">Reference proteome</keyword>
<evidence type="ECO:0000313" key="3">
    <source>
        <dbReference type="Proteomes" id="UP001066276"/>
    </source>
</evidence>
<proteinExistence type="predicted"/>
<organism evidence="2 3">
    <name type="scientific">Pleurodeles waltl</name>
    <name type="common">Iberian ribbed newt</name>
    <dbReference type="NCBI Taxonomy" id="8319"/>
    <lineage>
        <taxon>Eukaryota</taxon>
        <taxon>Metazoa</taxon>
        <taxon>Chordata</taxon>
        <taxon>Craniata</taxon>
        <taxon>Vertebrata</taxon>
        <taxon>Euteleostomi</taxon>
        <taxon>Amphibia</taxon>
        <taxon>Batrachia</taxon>
        <taxon>Caudata</taxon>
        <taxon>Salamandroidea</taxon>
        <taxon>Salamandridae</taxon>
        <taxon>Pleurodelinae</taxon>
        <taxon>Pleurodeles</taxon>
    </lineage>
</organism>
<accession>A0AAV7S0Q2</accession>
<gene>
    <name evidence="2" type="ORF">NDU88_009555</name>
</gene>
<protein>
    <submittedName>
        <fullName evidence="2">Uncharacterized protein</fullName>
    </submittedName>
</protein>
<dbReference type="EMBL" id="JANPWB010000009">
    <property type="protein sequence ID" value="KAJ1156838.1"/>
    <property type="molecule type" value="Genomic_DNA"/>
</dbReference>
<dbReference type="Proteomes" id="UP001066276">
    <property type="component" value="Chromosome 5"/>
</dbReference>
<evidence type="ECO:0000313" key="2">
    <source>
        <dbReference type="EMBL" id="KAJ1156838.1"/>
    </source>
</evidence>
<dbReference type="AlphaFoldDB" id="A0AAV7S0Q2"/>
<sequence length="158" mass="16955">MPLSLVDGATYTPLSARVRSYGGRNQQGSPPAMPSVFPSISTFAEVMQPPAVFALQRRCARAAPVLCESPRGPRLTLAAVRSRFLISRRSVPGSGSHRSCELHDPGRRERPPLPRSPRGLSTGALLSAQVALRFDYSVAGNQIPQGLRAVNVGVQENL</sequence>
<feature type="region of interest" description="Disordered" evidence="1">
    <location>
        <begin position="90"/>
        <end position="120"/>
    </location>
</feature>
<name>A0AAV7S0Q2_PLEWA</name>
<feature type="compositionally biased region" description="Basic and acidic residues" evidence="1">
    <location>
        <begin position="98"/>
        <end position="112"/>
    </location>
</feature>
<reference evidence="2" key="1">
    <citation type="journal article" date="2022" name="bioRxiv">
        <title>Sequencing and chromosome-scale assembly of the giantPleurodeles waltlgenome.</title>
        <authorList>
            <person name="Brown T."/>
            <person name="Elewa A."/>
            <person name="Iarovenko S."/>
            <person name="Subramanian E."/>
            <person name="Araus A.J."/>
            <person name="Petzold A."/>
            <person name="Susuki M."/>
            <person name="Suzuki K.-i.T."/>
            <person name="Hayashi T."/>
            <person name="Toyoda A."/>
            <person name="Oliveira C."/>
            <person name="Osipova E."/>
            <person name="Leigh N.D."/>
            <person name="Simon A."/>
            <person name="Yun M.H."/>
        </authorList>
    </citation>
    <scope>NUCLEOTIDE SEQUENCE</scope>
    <source>
        <strain evidence="2">20211129_DDA</strain>
        <tissue evidence="2">Liver</tissue>
    </source>
</reference>
<comment type="caution">
    <text evidence="2">The sequence shown here is derived from an EMBL/GenBank/DDBJ whole genome shotgun (WGS) entry which is preliminary data.</text>
</comment>